<organism evidence="1 2">
    <name type="scientific">Candidatus Polarisedimenticola svalbardensis</name>
    <dbReference type="NCBI Taxonomy" id="2886004"/>
    <lineage>
        <taxon>Bacteria</taxon>
        <taxon>Pseudomonadati</taxon>
        <taxon>Acidobacteriota</taxon>
        <taxon>Candidatus Polarisedimenticolia</taxon>
        <taxon>Candidatus Polarisedimenticolales</taxon>
        <taxon>Candidatus Polarisedimenticolaceae</taxon>
        <taxon>Candidatus Polarisedimenticola</taxon>
    </lineage>
</organism>
<name>A0A8J6Y1Q8_9BACT</name>
<accession>A0A8J6Y1Q8</accession>
<dbReference type="AlphaFoldDB" id="A0A8J6Y1Q8"/>
<evidence type="ECO:0000313" key="1">
    <source>
        <dbReference type="EMBL" id="MBD3867579.1"/>
    </source>
</evidence>
<sequence length="351" mass="37222">MNMIKRDSENHRLWTIATLLVVLIGGALVAVATINEVAAQSEPVTGNFELGDGVNPTVPGTADLLGNSLQAGPDWNDLFDANRQPLDVYDKTGGLASNGVPDFLDAFGPLRNRRDAAFLLDDISAGSGIDQTVYLSPGAIGAGSVDAAYDLGNAYAYTMFNEAMDYVLYTGLERLAPGVGRIEMEFNQELFAIGAAGVIQGSRTEGDLLVGAEYTGAALTAIHLSKWTLVNQETSEFQWVPVESLPINPNDPAEQCNAGGTICALCNSASVDGGAWQNYGSDGGPIQDLGPDSFMELGINLSSELGVHTYQNFYKKRFVSMQVTTFDTAVTPAAQDYSLGSFIRAARLAGN</sequence>
<evidence type="ECO:0000313" key="2">
    <source>
        <dbReference type="Proteomes" id="UP000648239"/>
    </source>
</evidence>
<comment type="caution">
    <text evidence="1">The sequence shown here is derived from an EMBL/GenBank/DDBJ whole genome shotgun (WGS) entry which is preliminary data.</text>
</comment>
<dbReference type="EMBL" id="JACXWD010000012">
    <property type="protein sequence ID" value="MBD3867579.1"/>
    <property type="molecule type" value="Genomic_DNA"/>
</dbReference>
<reference evidence="1 2" key="1">
    <citation type="submission" date="2020-08" db="EMBL/GenBank/DDBJ databases">
        <title>Acidobacteriota in marine sediments use diverse sulfur dissimilation pathways.</title>
        <authorList>
            <person name="Wasmund K."/>
        </authorList>
    </citation>
    <scope>NUCLEOTIDE SEQUENCE [LARGE SCALE GENOMIC DNA]</scope>
    <source>
        <strain evidence="1">MAG AM4</strain>
    </source>
</reference>
<proteinExistence type="predicted"/>
<protein>
    <submittedName>
        <fullName evidence="1">Uncharacterized protein</fullName>
    </submittedName>
</protein>
<dbReference type="Proteomes" id="UP000648239">
    <property type="component" value="Unassembled WGS sequence"/>
</dbReference>
<gene>
    <name evidence="1" type="ORF">IFK94_05590</name>
</gene>